<feature type="region of interest" description="Disordered" evidence="1">
    <location>
        <begin position="188"/>
        <end position="209"/>
    </location>
</feature>
<dbReference type="GO" id="GO:0003690">
    <property type="term" value="F:double-stranded DNA binding"/>
    <property type="evidence" value="ECO:0007669"/>
    <property type="project" value="TreeGrafter"/>
</dbReference>
<dbReference type="EMBL" id="MBFS01000336">
    <property type="protein sequence ID" value="PVV02777.1"/>
    <property type="molecule type" value="Genomic_DNA"/>
</dbReference>
<dbReference type="PANTHER" id="PTHR12083:SF9">
    <property type="entry name" value="BIFUNCTIONAL POLYNUCLEOTIDE PHOSPHATASE_KINASE"/>
    <property type="match status" value="1"/>
</dbReference>
<dbReference type="SUPFAM" id="SSF52540">
    <property type="entry name" value="P-loop containing nucleoside triphosphate hydrolases"/>
    <property type="match status" value="1"/>
</dbReference>
<dbReference type="OrthoDB" id="3512845at2759"/>
<feature type="compositionally biased region" description="Basic and acidic residues" evidence="1">
    <location>
        <begin position="343"/>
        <end position="363"/>
    </location>
</feature>
<keyword evidence="3" id="KW-1185">Reference proteome</keyword>
<dbReference type="GO" id="GO:0046403">
    <property type="term" value="F:polynucleotide 3'-phosphatase activity"/>
    <property type="evidence" value="ECO:0007669"/>
    <property type="project" value="TreeGrafter"/>
</dbReference>
<dbReference type="Proteomes" id="UP000245609">
    <property type="component" value="Unassembled WGS sequence"/>
</dbReference>
<reference evidence="2 3" key="1">
    <citation type="journal article" date="2018" name="MBio">
        <title>Comparative Genomics Reveals the Core Gene Toolbox for the Fungus-Insect Symbiosis.</title>
        <authorList>
            <person name="Wang Y."/>
            <person name="Stata M."/>
            <person name="Wang W."/>
            <person name="Stajich J.E."/>
            <person name="White M.M."/>
            <person name="Moncalvo J.M."/>
        </authorList>
    </citation>
    <scope>NUCLEOTIDE SEQUENCE [LARGE SCALE GENOMIC DNA]</scope>
    <source>
        <strain evidence="2 3">SC-DP-2</strain>
    </source>
</reference>
<protein>
    <submittedName>
        <fullName evidence="2">Uncharacterized protein</fullName>
    </submittedName>
</protein>
<sequence length="510" mass="57489">MSRILVLSGLPGSGKSTFAQSLTFSFQEWIHLDLNDIGSKEACIRSCTKLIKSNKNIIIDGLNYDHKERRAWVEFARDSGITIDSLFFDLCKTRVFNRTGHISGVQGKFGAEVVSRVEKQFIPPSPSEGFRVCLSISSFIEIITIEISDPGAAYSTSVIHSILTSISYESTKVSGSVSKTKHVTIIDDKKTEETHRPRPSSRCSNSSSDKVNVSVNVNLMDSESHFHGNTLRCSTPTALNRHSSCDSEVSTHRTSSTRRLDNNCHQNHNQCHCHSPHNHDSHNSYNCHKCSSDHRLSGHYINDSVISQNRYDELNYGVLDINSSRDHRHFHTSDASLVGGSGRCEESRRTQTDENDTTSHNHEVIRERSEMRNRKYGPEYRKYAHRAQKNFTENERSRFNSNSIETEDEYAIAGVKHSSSNNKVKFRANERTFNRSEKTADNTAGVYSSVHQKTKVTIEKEDPFSSSSASGFFSGSTTFPFYSNGGRLGSGFDSPFFKKHDFKKEFSFLN</sequence>
<evidence type="ECO:0000313" key="2">
    <source>
        <dbReference type="EMBL" id="PVV02777.1"/>
    </source>
</evidence>
<evidence type="ECO:0000256" key="1">
    <source>
        <dbReference type="SAM" id="MobiDB-lite"/>
    </source>
</evidence>
<evidence type="ECO:0000313" key="3">
    <source>
        <dbReference type="Proteomes" id="UP000245609"/>
    </source>
</evidence>
<comment type="caution">
    <text evidence="2">The sequence shown here is derived from an EMBL/GenBank/DDBJ whole genome shotgun (WGS) entry which is preliminary data.</text>
</comment>
<accession>A0A2T9ZE10</accession>
<gene>
    <name evidence="2" type="ORF">BB560_002758</name>
</gene>
<dbReference type="InterPro" id="IPR027417">
    <property type="entry name" value="P-loop_NTPase"/>
</dbReference>
<dbReference type="AlphaFoldDB" id="A0A2T9ZE10"/>
<feature type="region of interest" description="Disordered" evidence="1">
    <location>
        <begin position="332"/>
        <end position="363"/>
    </location>
</feature>
<dbReference type="Gene3D" id="3.40.50.300">
    <property type="entry name" value="P-loop containing nucleotide triphosphate hydrolases"/>
    <property type="match status" value="1"/>
</dbReference>
<feature type="compositionally biased region" description="Low complexity" evidence="1">
    <location>
        <begin position="200"/>
        <end position="209"/>
    </location>
</feature>
<organism evidence="2 3">
    <name type="scientific">Smittium megazygosporum</name>
    <dbReference type="NCBI Taxonomy" id="133381"/>
    <lineage>
        <taxon>Eukaryota</taxon>
        <taxon>Fungi</taxon>
        <taxon>Fungi incertae sedis</taxon>
        <taxon>Zoopagomycota</taxon>
        <taxon>Kickxellomycotina</taxon>
        <taxon>Harpellomycetes</taxon>
        <taxon>Harpellales</taxon>
        <taxon>Legeriomycetaceae</taxon>
        <taxon>Smittium</taxon>
    </lineage>
</organism>
<dbReference type="STRING" id="133381.A0A2T9ZE10"/>
<proteinExistence type="predicted"/>
<dbReference type="GO" id="GO:0046404">
    <property type="term" value="F:ATP-dependent polydeoxyribonucleotide 5'-hydroxyl-kinase activity"/>
    <property type="evidence" value="ECO:0007669"/>
    <property type="project" value="TreeGrafter"/>
</dbReference>
<dbReference type="PANTHER" id="PTHR12083">
    <property type="entry name" value="BIFUNCTIONAL POLYNUCLEOTIDE PHOSPHATASE/KINASE"/>
    <property type="match status" value="1"/>
</dbReference>
<dbReference type="GO" id="GO:0006281">
    <property type="term" value="P:DNA repair"/>
    <property type="evidence" value="ECO:0007669"/>
    <property type="project" value="TreeGrafter"/>
</dbReference>
<name>A0A2T9ZE10_9FUNG</name>